<comment type="catalytic activity">
    <reaction evidence="1">
        <text>ATP + protein L-histidine = ADP + protein N-phospho-L-histidine.</text>
        <dbReference type="EC" id="2.7.13.3"/>
    </reaction>
</comment>
<dbReference type="InterPro" id="IPR003594">
    <property type="entry name" value="HATPase_dom"/>
</dbReference>
<dbReference type="CDD" id="cd16917">
    <property type="entry name" value="HATPase_UhpB-NarQ-NarX-like"/>
    <property type="match status" value="1"/>
</dbReference>
<feature type="transmembrane region" description="Helical" evidence="9">
    <location>
        <begin position="12"/>
        <end position="31"/>
    </location>
</feature>
<dbReference type="Pfam" id="PF07730">
    <property type="entry name" value="HisKA_3"/>
    <property type="match status" value="1"/>
</dbReference>
<evidence type="ECO:0000256" key="8">
    <source>
        <dbReference type="ARBA" id="ARBA00023012"/>
    </source>
</evidence>
<evidence type="ECO:0000259" key="10">
    <source>
        <dbReference type="Pfam" id="PF02518"/>
    </source>
</evidence>
<evidence type="ECO:0000259" key="11">
    <source>
        <dbReference type="Pfam" id="PF07730"/>
    </source>
</evidence>
<reference evidence="12 13" key="1">
    <citation type="submission" date="2016-08" db="EMBL/GenBank/DDBJ databases">
        <title>Genome sequence of Clavibacter michiganensis spp strain CFBP7494.</title>
        <authorList>
            <person name="Thapa S.P."/>
            <person name="Coaker G."/>
            <person name="Jacques M.-A."/>
        </authorList>
    </citation>
    <scope>NUCLEOTIDE SEQUENCE [LARGE SCALE GENOMIC DNA]</scope>
    <source>
        <strain evidence="12">CFBP7494</strain>
    </source>
</reference>
<keyword evidence="6 12" id="KW-0418">Kinase</keyword>
<feature type="transmembrane region" description="Helical" evidence="9">
    <location>
        <begin position="106"/>
        <end position="129"/>
    </location>
</feature>
<feature type="transmembrane region" description="Helical" evidence="9">
    <location>
        <begin position="62"/>
        <end position="86"/>
    </location>
</feature>
<evidence type="ECO:0000256" key="7">
    <source>
        <dbReference type="ARBA" id="ARBA00022840"/>
    </source>
</evidence>
<keyword evidence="3" id="KW-0597">Phosphoprotein</keyword>
<dbReference type="GO" id="GO:0016020">
    <property type="term" value="C:membrane"/>
    <property type="evidence" value="ECO:0007669"/>
    <property type="project" value="InterPro"/>
</dbReference>
<dbReference type="GO" id="GO:0000155">
    <property type="term" value="F:phosphorelay sensor kinase activity"/>
    <property type="evidence" value="ECO:0007669"/>
    <property type="project" value="InterPro"/>
</dbReference>
<keyword evidence="7" id="KW-0067">ATP-binding</keyword>
<accession>A0A251YBP2</accession>
<dbReference type="Pfam" id="PF02518">
    <property type="entry name" value="HATPase_c"/>
    <property type="match status" value="1"/>
</dbReference>
<dbReference type="Gene3D" id="1.20.5.1930">
    <property type="match status" value="1"/>
</dbReference>
<evidence type="ECO:0000256" key="6">
    <source>
        <dbReference type="ARBA" id="ARBA00022777"/>
    </source>
</evidence>
<feature type="transmembrane region" description="Helical" evidence="9">
    <location>
        <begin position="37"/>
        <end position="55"/>
    </location>
</feature>
<keyword evidence="9" id="KW-1133">Transmembrane helix</keyword>
<sequence length="373" mass="37022">MRGSAASRPSVVVAVDLGASALVVLVLWMTVPAGGGVLLAWQVALAAAAVGGVMLRRRWPRTAVVVAAAATAAAWAAGLTGDPFVLAGVALHSAARSSARPAPARAAAGVAVAAGVVVGILALVAAPAFEEGIRGALLSLVVLGGAAAAGLAARRAEHLAVENGVLAERARIGRDVHDVLSHSLGAIGVRAGVAAHVPTLDAAALRATLAEVERTARSGVAELGLLLAATRAGPGELIPDGALPVRLRETVAAAEAAGIAVTLVAEGLDVLQGPERVAVHRVVREAVTNVIRHAGAARCDIAVHADDAAVRVSVADDGGGRMPLAEGDGLRGLRERLAILGGTLAIRDADGLGVRVDAVIPRLPAAHGSGPRS</sequence>
<dbReference type="GO" id="GO:0005524">
    <property type="term" value="F:ATP binding"/>
    <property type="evidence" value="ECO:0007669"/>
    <property type="project" value="UniProtKB-KW"/>
</dbReference>
<evidence type="ECO:0000256" key="5">
    <source>
        <dbReference type="ARBA" id="ARBA00022741"/>
    </source>
</evidence>
<dbReference type="GO" id="GO:0046983">
    <property type="term" value="F:protein dimerization activity"/>
    <property type="evidence" value="ECO:0007669"/>
    <property type="project" value="InterPro"/>
</dbReference>
<keyword evidence="4" id="KW-0808">Transferase</keyword>
<dbReference type="PANTHER" id="PTHR24421">
    <property type="entry name" value="NITRATE/NITRITE SENSOR PROTEIN NARX-RELATED"/>
    <property type="match status" value="1"/>
</dbReference>
<dbReference type="SUPFAM" id="SSF55874">
    <property type="entry name" value="ATPase domain of HSP90 chaperone/DNA topoisomerase II/histidine kinase"/>
    <property type="match status" value="1"/>
</dbReference>
<keyword evidence="8" id="KW-0902">Two-component regulatory system</keyword>
<dbReference type="EC" id="2.7.13.3" evidence="2"/>
<dbReference type="PANTHER" id="PTHR24421:SF10">
    <property type="entry name" value="NITRATE_NITRITE SENSOR PROTEIN NARQ"/>
    <property type="match status" value="1"/>
</dbReference>
<name>A0A251YBP2_9MICO</name>
<dbReference type="RefSeq" id="WP_086520837.1">
    <property type="nucleotide sequence ID" value="NZ_MDJW01000007.1"/>
</dbReference>
<dbReference type="InterPro" id="IPR036890">
    <property type="entry name" value="HATPase_C_sf"/>
</dbReference>
<comment type="caution">
    <text evidence="12">The sequence shown here is derived from an EMBL/GenBank/DDBJ whole genome shotgun (WGS) entry which is preliminary data.</text>
</comment>
<dbReference type="Gene3D" id="3.30.565.10">
    <property type="entry name" value="Histidine kinase-like ATPase, C-terminal domain"/>
    <property type="match status" value="1"/>
</dbReference>
<dbReference type="InterPro" id="IPR011712">
    <property type="entry name" value="Sig_transdc_His_kin_sub3_dim/P"/>
</dbReference>
<protein>
    <recommendedName>
        <fullName evidence="2">histidine kinase</fullName>
        <ecNumber evidence="2">2.7.13.3</ecNumber>
    </recommendedName>
</protein>
<dbReference type="InterPro" id="IPR050482">
    <property type="entry name" value="Sensor_HK_TwoCompSys"/>
</dbReference>
<evidence type="ECO:0000256" key="4">
    <source>
        <dbReference type="ARBA" id="ARBA00022679"/>
    </source>
</evidence>
<evidence type="ECO:0000256" key="2">
    <source>
        <dbReference type="ARBA" id="ARBA00012438"/>
    </source>
</evidence>
<evidence type="ECO:0000256" key="9">
    <source>
        <dbReference type="SAM" id="Phobius"/>
    </source>
</evidence>
<keyword evidence="9" id="KW-0812">Transmembrane</keyword>
<evidence type="ECO:0000313" key="13">
    <source>
        <dbReference type="Proteomes" id="UP000194837"/>
    </source>
</evidence>
<keyword evidence="5" id="KW-0547">Nucleotide-binding</keyword>
<organism evidence="12 13">
    <name type="scientific">Clavibacter michiganensis</name>
    <dbReference type="NCBI Taxonomy" id="28447"/>
    <lineage>
        <taxon>Bacteria</taxon>
        <taxon>Bacillati</taxon>
        <taxon>Actinomycetota</taxon>
        <taxon>Actinomycetes</taxon>
        <taxon>Micrococcales</taxon>
        <taxon>Microbacteriaceae</taxon>
        <taxon>Clavibacter</taxon>
    </lineage>
</organism>
<keyword evidence="9" id="KW-0472">Membrane</keyword>
<feature type="domain" description="Signal transduction histidine kinase subgroup 3 dimerisation and phosphoacceptor" evidence="11">
    <location>
        <begin position="168"/>
        <end position="231"/>
    </location>
</feature>
<dbReference type="EMBL" id="MDJW01000007">
    <property type="protein sequence ID" value="OUE21677.1"/>
    <property type="molecule type" value="Genomic_DNA"/>
</dbReference>
<dbReference type="Proteomes" id="UP000194837">
    <property type="component" value="Unassembled WGS sequence"/>
</dbReference>
<evidence type="ECO:0000256" key="1">
    <source>
        <dbReference type="ARBA" id="ARBA00000085"/>
    </source>
</evidence>
<evidence type="ECO:0000313" key="12">
    <source>
        <dbReference type="EMBL" id="OUE21677.1"/>
    </source>
</evidence>
<gene>
    <name evidence="12" type="primary">desK_2</name>
    <name evidence="12" type="ORF">BFL34_01035</name>
</gene>
<evidence type="ECO:0000256" key="3">
    <source>
        <dbReference type="ARBA" id="ARBA00022553"/>
    </source>
</evidence>
<proteinExistence type="predicted"/>
<dbReference type="AlphaFoldDB" id="A0A251YBP2"/>
<feature type="transmembrane region" description="Helical" evidence="9">
    <location>
        <begin position="136"/>
        <end position="153"/>
    </location>
</feature>
<feature type="domain" description="Histidine kinase/HSP90-like ATPase" evidence="10">
    <location>
        <begin position="277"/>
        <end position="360"/>
    </location>
</feature>